<dbReference type="HOGENOM" id="CLU_1206775_0_0_1"/>
<reference evidence="6" key="2">
    <citation type="submission" date="2012-11" db="EMBL/GenBank/DDBJ databases">
        <authorList>
            <person name="Kuo A."/>
            <person name="Curtis B.A."/>
            <person name="Tanifuji G."/>
            <person name="Burki F."/>
            <person name="Gruber A."/>
            <person name="Irimia M."/>
            <person name="Maruyama S."/>
            <person name="Arias M.C."/>
            <person name="Ball S.G."/>
            <person name="Gile G.H."/>
            <person name="Hirakawa Y."/>
            <person name="Hopkins J.F."/>
            <person name="Rensing S.A."/>
            <person name="Schmutz J."/>
            <person name="Symeonidi A."/>
            <person name="Elias M."/>
            <person name="Eveleigh R.J."/>
            <person name="Herman E.K."/>
            <person name="Klute M.J."/>
            <person name="Nakayama T."/>
            <person name="Obornik M."/>
            <person name="Reyes-Prieto A."/>
            <person name="Armbrust E.V."/>
            <person name="Aves S.J."/>
            <person name="Beiko R.G."/>
            <person name="Coutinho P."/>
            <person name="Dacks J.B."/>
            <person name="Durnford D.G."/>
            <person name="Fast N.M."/>
            <person name="Green B.R."/>
            <person name="Grisdale C."/>
            <person name="Hempe F."/>
            <person name="Henrissat B."/>
            <person name="Hoppner M.P."/>
            <person name="Ishida K.-I."/>
            <person name="Kim E."/>
            <person name="Koreny L."/>
            <person name="Kroth P.G."/>
            <person name="Liu Y."/>
            <person name="Malik S.-B."/>
            <person name="Maier U.G."/>
            <person name="McRose D."/>
            <person name="Mock T."/>
            <person name="Neilson J.A."/>
            <person name="Onodera N.T."/>
            <person name="Poole A.M."/>
            <person name="Pritham E.J."/>
            <person name="Richards T.A."/>
            <person name="Rocap G."/>
            <person name="Roy S.W."/>
            <person name="Sarai C."/>
            <person name="Schaack S."/>
            <person name="Shirato S."/>
            <person name="Slamovits C.H."/>
            <person name="Spencer D.F."/>
            <person name="Suzuki S."/>
            <person name="Worden A.Z."/>
            <person name="Zauner S."/>
            <person name="Barry K."/>
            <person name="Bell C."/>
            <person name="Bharti A.K."/>
            <person name="Crow J.A."/>
            <person name="Grimwood J."/>
            <person name="Kramer R."/>
            <person name="Lindquist E."/>
            <person name="Lucas S."/>
            <person name="Salamov A."/>
            <person name="McFadden G.I."/>
            <person name="Lane C.E."/>
            <person name="Keeling P.J."/>
            <person name="Gray M.W."/>
            <person name="Grigoriev I.V."/>
            <person name="Archibald J.M."/>
        </authorList>
    </citation>
    <scope>NUCLEOTIDE SEQUENCE</scope>
    <source>
        <strain evidence="6">CCMP2712</strain>
    </source>
</reference>
<evidence type="ECO:0000313" key="4">
    <source>
        <dbReference type="EMBL" id="EKX39061.1"/>
    </source>
</evidence>
<dbReference type="AlphaFoldDB" id="L1IS12"/>
<evidence type="ECO:0000256" key="3">
    <source>
        <dbReference type="SAM" id="Phobius"/>
    </source>
</evidence>
<feature type="region of interest" description="Disordered" evidence="2">
    <location>
        <begin position="1"/>
        <end position="31"/>
    </location>
</feature>
<organism evidence="4">
    <name type="scientific">Guillardia theta (strain CCMP2712)</name>
    <name type="common">Cryptophyte</name>
    <dbReference type="NCBI Taxonomy" id="905079"/>
    <lineage>
        <taxon>Eukaryota</taxon>
        <taxon>Cryptophyceae</taxon>
        <taxon>Pyrenomonadales</taxon>
        <taxon>Geminigeraceae</taxon>
        <taxon>Guillardia</taxon>
    </lineage>
</organism>
<evidence type="ECO:0000256" key="2">
    <source>
        <dbReference type="SAM" id="MobiDB-lite"/>
    </source>
</evidence>
<name>L1IS12_GUITC</name>
<evidence type="ECO:0000256" key="1">
    <source>
        <dbReference type="SAM" id="Coils"/>
    </source>
</evidence>
<evidence type="ECO:0000313" key="5">
    <source>
        <dbReference type="EnsemblProtists" id="EKX39061"/>
    </source>
</evidence>
<feature type="compositionally biased region" description="Acidic residues" evidence="2">
    <location>
        <begin position="10"/>
        <end position="24"/>
    </location>
</feature>
<keyword evidence="6" id="KW-1185">Reference proteome</keyword>
<reference evidence="5" key="3">
    <citation type="submission" date="2016-03" db="UniProtKB">
        <authorList>
            <consortium name="EnsemblProtists"/>
        </authorList>
    </citation>
    <scope>IDENTIFICATION</scope>
</reference>
<dbReference type="GeneID" id="17295727"/>
<dbReference type="Proteomes" id="UP000011087">
    <property type="component" value="Unassembled WGS sequence"/>
</dbReference>
<keyword evidence="3" id="KW-0472">Membrane</keyword>
<protein>
    <submittedName>
        <fullName evidence="4 5">Uncharacterized protein</fullName>
    </submittedName>
</protein>
<dbReference type="RefSeq" id="XP_005826041.1">
    <property type="nucleotide sequence ID" value="XM_005825984.1"/>
</dbReference>
<dbReference type="EMBL" id="JH993043">
    <property type="protein sequence ID" value="EKX39061.1"/>
    <property type="molecule type" value="Genomic_DNA"/>
</dbReference>
<feature type="transmembrane region" description="Helical" evidence="3">
    <location>
        <begin position="46"/>
        <end position="66"/>
    </location>
</feature>
<dbReference type="KEGG" id="gtt:GUITHDRAFT_143856"/>
<accession>L1IS12</accession>
<feature type="coiled-coil region" evidence="1">
    <location>
        <begin position="182"/>
        <end position="216"/>
    </location>
</feature>
<dbReference type="EnsemblProtists" id="EKX39061">
    <property type="protein sequence ID" value="EKX39061"/>
    <property type="gene ID" value="GUITHDRAFT_143856"/>
</dbReference>
<proteinExistence type="predicted"/>
<dbReference type="PaxDb" id="55529-EKX39061"/>
<sequence>MGSKRRAESGEEEDEDEDEDEEEEEKKKKKIRVNERHWETRREGGVGAIAAAGISGFIFLDMYYLVRLLVTFALLSNVCSVDIDPDDLHSEPIEEDVVQSRFGIELDRHVDPSASLFIHSQLLKSPSCSYEDRTCLSSALKEMSQHSDALEQCYEHLEDSRNSLKTMEKTMNDHDDFFASKRSNLNAQVMNLRAQNEKLVYEVSTLQKEVDDLEMMVNSIDTKVSLQSLL</sequence>
<reference evidence="4 6" key="1">
    <citation type="journal article" date="2012" name="Nature">
        <title>Algal genomes reveal evolutionary mosaicism and the fate of nucleomorphs.</title>
        <authorList>
            <consortium name="DOE Joint Genome Institute"/>
            <person name="Curtis B.A."/>
            <person name="Tanifuji G."/>
            <person name="Burki F."/>
            <person name="Gruber A."/>
            <person name="Irimia M."/>
            <person name="Maruyama S."/>
            <person name="Arias M.C."/>
            <person name="Ball S.G."/>
            <person name="Gile G.H."/>
            <person name="Hirakawa Y."/>
            <person name="Hopkins J.F."/>
            <person name="Kuo A."/>
            <person name="Rensing S.A."/>
            <person name="Schmutz J."/>
            <person name="Symeonidi A."/>
            <person name="Elias M."/>
            <person name="Eveleigh R.J."/>
            <person name="Herman E.K."/>
            <person name="Klute M.J."/>
            <person name="Nakayama T."/>
            <person name="Obornik M."/>
            <person name="Reyes-Prieto A."/>
            <person name="Armbrust E.V."/>
            <person name="Aves S.J."/>
            <person name="Beiko R.G."/>
            <person name="Coutinho P."/>
            <person name="Dacks J.B."/>
            <person name="Durnford D.G."/>
            <person name="Fast N.M."/>
            <person name="Green B.R."/>
            <person name="Grisdale C.J."/>
            <person name="Hempel F."/>
            <person name="Henrissat B."/>
            <person name="Hoppner M.P."/>
            <person name="Ishida K."/>
            <person name="Kim E."/>
            <person name="Koreny L."/>
            <person name="Kroth P.G."/>
            <person name="Liu Y."/>
            <person name="Malik S.B."/>
            <person name="Maier U.G."/>
            <person name="McRose D."/>
            <person name="Mock T."/>
            <person name="Neilson J.A."/>
            <person name="Onodera N.T."/>
            <person name="Poole A.M."/>
            <person name="Pritham E.J."/>
            <person name="Richards T.A."/>
            <person name="Rocap G."/>
            <person name="Roy S.W."/>
            <person name="Sarai C."/>
            <person name="Schaack S."/>
            <person name="Shirato S."/>
            <person name="Slamovits C.H."/>
            <person name="Spencer D.F."/>
            <person name="Suzuki S."/>
            <person name="Worden A.Z."/>
            <person name="Zauner S."/>
            <person name="Barry K."/>
            <person name="Bell C."/>
            <person name="Bharti A.K."/>
            <person name="Crow J.A."/>
            <person name="Grimwood J."/>
            <person name="Kramer R."/>
            <person name="Lindquist E."/>
            <person name="Lucas S."/>
            <person name="Salamov A."/>
            <person name="McFadden G.I."/>
            <person name="Lane C.E."/>
            <person name="Keeling P.J."/>
            <person name="Gray M.W."/>
            <person name="Grigoriev I.V."/>
            <person name="Archibald J.M."/>
        </authorList>
    </citation>
    <scope>NUCLEOTIDE SEQUENCE</scope>
    <source>
        <strain evidence="4 6">CCMP2712</strain>
    </source>
</reference>
<gene>
    <name evidence="4" type="ORF">GUITHDRAFT_143856</name>
</gene>
<keyword evidence="3" id="KW-1133">Transmembrane helix</keyword>
<evidence type="ECO:0000313" key="6">
    <source>
        <dbReference type="Proteomes" id="UP000011087"/>
    </source>
</evidence>
<keyword evidence="3" id="KW-0812">Transmembrane</keyword>
<keyword evidence="1" id="KW-0175">Coiled coil</keyword>